<dbReference type="AlphaFoldDB" id="A0AAQ3LDT3"/>
<dbReference type="SUPFAM" id="SSF141255">
    <property type="entry name" value="YccV-like"/>
    <property type="match status" value="1"/>
</dbReference>
<sequence length="117" mass="13426">MIAPKEAFAESNPHFTPGDLVRHRKYGYRGVVVAFDLNCKASESWYQSNQSQPEREQPWYHVLVDGAGHTTYAAQTSLEADDSGQCIMHPWVDTFFESFDDGHYIRNDEPWPYSPPT</sequence>
<dbReference type="GO" id="GO:0003677">
    <property type="term" value="F:DNA binding"/>
    <property type="evidence" value="ECO:0007669"/>
    <property type="project" value="UniProtKB-UniRule"/>
</dbReference>
<dbReference type="Proteomes" id="UP001304300">
    <property type="component" value="Chromosome"/>
</dbReference>
<accession>A0AAQ3LDT3</accession>
<dbReference type="KEGG" id="puo:RZN69_06460"/>
<keyword evidence="4" id="KW-1185">Reference proteome</keyword>
<evidence type="ECO:0000313" key="4">
    <source>
        <dbReference type="Proteomes" id="UP001304300"/>
    </source>
</evidence>
<feature type="domain" description="Hemimethylated DNA-binding" evidence="2">
    <location>
        <begin position="12"/>
        <end position="107"/>
    </location>
</feature>
<dbReference type="InterPro" id="IPR036623">
    <property type="entry name" value="Hemimethylated_DNA-bd_sf"/>
</dbReference>
<dbReference type="NCBIfam" id="TIGR02097">
    <property type="entry name" value="yccV"/>
    <property type="match status" value="1"/>
</dbReference>
<dbReference type="RefSeq" id="WP_317835254.1">
    <property type="nucleotide sequence ID" value="NZ_CP136920.1"/>
</dbReference>
<dbReference type="InterPro" id="IPR011722">
    <property type="entry name" value="Hemimethylated_DNA-bd_dom"/>
</dbReference>
<dbReference type="PANTHER" id="PTHR48439">
    <property type="entry name" value="HEMIMETHYLATED DNA-BINDING DOMAIN-CONTAINING PROTEIN"/>
    <property type="match status" value="1"/>
</dbReference>
<dbReference type="PANTHER" id="PTHR48439:SF1">
    <property type="entry name" value="HEMIMETHYLATED DNA-BINDING DOMAIN-CONTAINING PROTEIN"/>
    <property type="match status" value="1"/>
</dbReference>
<dbReference type="EMBL" id="CP136920">
    <property type="protein sequence ID" value="WOO42727.1"/>
    <property type="molecule type" value="Genomic_DNA"/>
</dbReference>
<reference evidence="3 4" key="1">
    <citation type="submission" date="2023-10" db="EMBL/GenBank/DDBJ databases">
        <title>Rubellicoccus peritrichatus gen. nov., sp. nov., isolated from an algae of coral reef tank.</title>
        <authorList>
            <person name="Luo J."/>
        </authorList>
    </citation>
    <scope>NUCLEOTIDE SEQUENCE [LARGE SCALE GENOMIC DNA]</scope>
    <source>
        <strain evidence="3 4">CR14</strain>
    </source>
</reference>
<dbReference type="SMART" id="SM00992">
    <property type="entry name" value="YccV-like"/>
    <property type="match status" value="1"/>
</dbReference>
<evidence type="ECO:0000256" key="1">
    <source>
        <dbReference type="NCBIfam" id="TIGR02097"/>
    </source>
</evidence>
<dbReference type="Gene3D" id="2.30.30.390">
    <property type="entry name" value="Hemimethylated DNA-binding domain"/>
    <property type="match status" value="1"/>
</dbReference>
<protein>
    <recommendedName>
        <fullName evidence="1">Heat shock protein HspQ</fullName>
    </recommendedName>
</protein>
<gene>
    <name evidence="3" type="primary">hspQ</name>
    <name evidence="3" type="ORF">RZN69_06460</name>
</gene>
<keyword evidence="3" id="KW-0346">Stress response</keyword>
<organism evidence="3 4">
    <name type="scientific">Rubellicoccus peritrichatus</name>
    <dbReference type="NCBI Taxonomy" id="3080537"/>
    <lineage>
        <taxon>Bacteria</taxon>
        <taxon>Pseudomonadati</taxon>
        <taxon>Verrucomicrobiota</taxon>
        <taxon>Opitutia</taxon>
        <taxon>Puniceicoccales</taxon>
        <taxon>Cerasicoccaceae</taxon>
        <taxon>Rubellicoccus</taxon>
    </lineage>
</organism>
<dbReference type="InterPro" id="IPR053189">
    <property type="entry name" value="Clp_protease_adapter_ClpF"/>
</dbReference>
<name>A0AAQ3LDT3_9BACT</name>
<proteinExistence type="predicted"/>
<evidence type="ECO:0000259" key="2">
    <source>
        <dbReference type="SMART" id="SM00992"/>
    </source>
</evidence>
<evidence type="ECO:0000313" key="3">
    <source>
        <dbReference type="EMBL" id="WOO42727.1"/>
    </source>
</evidence>
<dbReference type="Pfam" id="PF08755">
    <property type="entry name" value="YccV-like"/>
    <property type="match status" value="1"/>
</dbReference>